<feature type="chain" id="PRO_5032279893" evidence="3">
    <location>
        <begin position="20"/>
        <end position="1100"/>
    </location>
</feature>
<proteinExistence type="predicted"/>
<feature type="compositionally biased region" description="Polar residues" evidence="1">
    <location>
        <begin position="1084"/>
        <end position="1100"/>
    </location>
</feature>
<comment type="caution">
    <text evidence="4">The sequence shown here is derived from an EMBL/GenBank/DDBJ whole genome shotgun (WGS) entry which is preliminary data.</text>
</comment>
<keyword evidence="2" id="KW-1133">Transmembrane helix</keyword>
<dbReference type="AlphaFoldDB" id="A0A813ZF29"/>
<dbReference type="EMBL" id="CAJNOC010001871">
    <property type="protein sequence ID" value="CAF0897069.1"/>
    <property type="molecule type" value="Genomic_DNA"/>
</dbReference>
<organism evidence="4 5">
    <name type="scientific">Brachionus calyciflorus</name>
    <dbReference type="NCBI Taxonomy" id="104777"/>
    <lineage>
        <taxon>Eukaryota</taxon>
        <taxon>Metazoa</taxon>
        <taxon>Spiralia</taxon>
        <taxon>Gnathifera</taxon>
        <taxon>Rotifera</taxon>
        <taxon>Eurotatoria</taxon>
        <taxon>Monogononta</taxon>
        <taxon>Pseudotrocha</taxon>
        <taxon>Ploima</taxon>
        <taxon>Brachionidae</taxon>
        <taxon>Brachionus</taxon>
    </lineage>
</organism>
<accession>A0A813ZF29</accession>
<evidence type="ECO:0000256" key="2">
    <source>
        <dbReference type="SAM" id="Phobius"/>
    </source>
</evidence>
<feature type="region of interest" description="Disordered" evidence="1">
    <location>
        <begin position="1080"/>
        <end position="1100"/>
    </location>
</feature>
<sequence length="1100" mass="127065">MFFKILLINLILIISRIVCVRFRPTAVSSSANSECFPIRNEPYSIICRSLPDFDQATINFFSKYKKIVFDLENKYTLSSRDFYNCSFSWSNRIDIVFKNIKKLSSFTFDSIKIEDSTVVSIQFDGTGLNLDKHKSDSRLLINENAFYNIILGKKSQIKIEIKNYKSLLIKDNLVQNLAWQSELSEIGISLSNIDEIKYKNRNGKNLDDELSDYDTDELESSSDLPTFLPSKIHTLKNNLTYSLQITNSQSLIFDPLVFSGVLINSFSDFNILIKNVNGLFLGDNLFDSLLLGYYAKFNFIIENLSKISLGKSMFNSLQTDQYSVFYFHVENVKLAANTSLDNQYSDVFEDYTDYYDDDYEQMPISNYNDWLSIPDGFFKNVRMSDSSIVQVHFTNLDSSISFSPYCFKEIELGLDAKFQLMLQDISGHVILSENSFNLIKVLHGLFEFWVDSQKKTINSYINTFKSSKEIDLVNLKSPNKILNNAQNKYVKFLDNSINKIFLTSGSNFRFGFLNSNSVILINSKSITDIHIDRFDKAKSTLDYKTKLEFDISDTDNFLFDFESLNYQDSEDLSLSKLIEIDGYKPIVTLIKSDKTEIIYPENTKIDKNFKRKLLVQRSDSMLTHEFCRFYKLRPFMVNFNTIKSNLVYFSQTSLSDYVSDSSLSSTKTCTSCLLIYLYRTIHRRIDFLYVKDHLPSCFINLHFSDESKFELLNSKNSNLKAGYIKRVEDSFQNYWKLLNCKELTGLSLILNYDPDTTPSDESKENYELISHKCNESDRVEINKEIDIIQKIDSNLWSEISNRIYLKNKIDSKLNGTRVQVETSLFKKKTNSKKNSLSTTSWFFICIILFSCLGLAFFIVSKNRPKKPCLRLTLYRGKQNFQRLEYTRNAHNSSLNNVDNDEEFTAENNDELNGFEYDDEFELNENADNLDADSSENVDIKIIDASNSTPLANFKTKSLNQIKRLKDNILNNKDMLRTGLLNVTNLSHTHFKKSGRNSKYPSYSYKSTDSTMVQNSNDYELKEDEFKLNSVVTYDVKNQKSIPIVDRSVNLGGDIVEEPPQVMRLSTNPLDNLELVDDKIKMKQKNSLESTQEGDANESNA</sequence>
<evidence type="ECO:0000313" key="4">
    <source>
        <dbReference type="EMBL" id="CAF0897069.1"/>
    </source>
</evidence>
<dbReference type="Proteomes" id="UP000663879">
    <property type="component" value="Unassembled WGS sequence"/>
</dbReference>
<dbReference type="OrthoDB" id="10384391at2759"/>
<feature type="transmembrane region" description="Helical" evidence="2">
    <location>
        <begin position="841"/>
        <end position="860"/>
    </location>
</feature>
<evidence type="ECO:0000313" key="5">
    <source>
        <dbReference type="Proteomes" id="UP000663879"/>
    </source>
</evidence>
<name>A0A813ZF29_9BILA</name>
<evidence type="ECO:0000256" key="3">
    <source>
        <dbReference type="SAM" id="SignalP"/>
    </source>
</evidence>
<keyword evidence="2" id="KW-0812">Transmembrane</keyword>
<keyword evidence="2" id="KW-0472">Membrane</keyword>
<reference evidence="4" key="1">
    <citation type="submission" date="2021-02" db="EMBL/GenBank/DDBJ databases">
        <authorList>
            <person name="Nowell W R."/>
        </authorList>
    </citation>
    <scope>NUCLEOTIDE SEQUENCE</scope>
    <source>
        <strain evidence="4">Ploen Becks lab</strain>
    </source>
</reference>
<keyword evidence="5" id="KW-1185">Reference proteome</keyword>
<gene>
    <name evidence="4" type="ORF">OXX778_LOCUS11210</name>
</gene>
<protein>
    <submittedName>
        <fullName evidence="4">Uncharacterized protein</fullName>
    </submittedName>
</protein>
<evidence type="ECO:0000256" key="1">
    <source>
        <dbReference type="SAM" id="MobiDB-lite"/>
    </source>
</evidence>
<feature type="signal peptide" evidence="3">
    <location>
        <begin position="1"/>
        <end position="19"/>
    </location>
</feature>
<keyword evidence="3" id="KW-0732">Signal</keyword>